<evidence type="ECO:0000313" key="2">
    <source>
        <dbReference type="Proteomes" id="UP000789366"/>
    </source>
</evidence>
<dbReference type="Proteomes" id="UP000789366">
    <property type="component" value="Unassembled WGS sequence"/>
</dbReference>
<protein>
    <submittedName>
        <fullName evidence="1">5520_t:CDS:1</fullName>
    </submittedName>
</protein>
<keyword evidence="2" id="KW-1185">Reference proteome</keyword>
<evidence type="ECO:0000313" key="1">
    <source>
        <dbReference type="EMBL" id="CAG8706431.1"/>
    </source>
</evidence>
<name>A0ACA9PF60_9GLOM</name>
<sequence length="59" mass="6718">NNSNENSEEDILESDKELNSEEESESESLDNEESYASLSRNPIRCGCGHPRIPHPYTQH</sequence>
<organism evidence="1 2">
    <name type="scientific">Cetraspora pellucida</name>
    <dbReference type="NCBI Taxonomy" id="1433469"/>
    <lineage>
        <taxon>Eukaryota</taxon>
        <taxon>Fungi</taxon>
        <taxon>Fungi incertae sedis</taxon>
        <taxon>Mucoromycota</taxon>
        <taxon>Glomeromycotina</taxon>
        <taxon>Glomeromycetes</taxon>
        <taxon>Diversisporales</taxon>
        <taxon>Gigasporaceae</taxon>
        <taxon>Cetraspora</taxon>
    </lineage>
</organism>
<feature type="non-terminal residue" evidence="1">
    <location>
        <position position="1"/>
    </location>
</feature>
<gene>
    <name evidence="1" type="ORF">SPELUC_LOCUS11554</name>
</gene>
<proteinExistence type="predicted"/>
<reference evidence="1" key="1">
    <citation type="submission" date="2021-06" db="EMBL/GenBank/DDBJ databases">
        <authorList>
            <person name="Kallberg Y."/>
            <person name="Tangrot J."/>
            <person name="Rosling A."/>
        </authorList>
    </citation>
    <scope>NUCLEOTIDE SEQUENCE</scope>
    <source>
        <strain evidence="1">28 12/20/2015</strain>
    </source>
</reference>
<comment type="caution">
    <text evidence="1">The sequence shown here is derived from an EMBL/GenBank/DDBJ whole genome shotgun (WGS) entry which is preliminary data.</text>
</comment>
<dbReference type="EMBL" id="CAJVPW010024844">
    <property type="protein sequence ID" value="CAG8706431.1"/>
    <property type="molecule type" value="Genomic_DNA"/>
</dbReference>
<accession>A0ACA9PF60</accession>